<keyword evidence="2" id="KW-0812">Transmembrane</keyword>
<keyword evidence="2" id="KW-1133">Transmembrane helix</keyword>
<feature type="transmembrane region" description="Helical" evidence="2">
    <location>
        <begin position="124"/>
        <end position="145"/>
    </location>
</feature>
<comment type="caution">
    <text evidence="3">The sequence shown here is derived from an EMBL/GenBank/DDBJ whole genome shotgun (WGS) entry which is preliminary data.</text>
</comment>
<keyword evidence="2" id="KW-0472">Membrane</keyword>
<feature type="compositionally biased region" description="Low complexity" evidence="1">
    <location>
        <begin position="329"/>
        <end position="340"/>
    </location>
</feature>
<dbReference type="Proteomes" id="UP000759443">
    <property type="component" value="Unassembled WGS sequence"/>
</dbReference>
<reference evidence="3 4" key="1">
    <citation type="submission" date="2021-03" db="EMBL/GenBank/DDBJ databases">
        <title>Genomic Encyclopedia of Type Strains, Phase IV (KMG-IV): sequencing the most valuable type-strain genomes for metagenomic binning, comparative biology and taxonomic classification.</title>
        <authorList>
            <person name="Goeker M."/>
        </authorList>
    </citation>
    <scope>NUCLEOTIDE SEQUENCE [LARGE SCALE GENOMIC DNA]</scope>
    <source>
        <strain evidence="3 4">DSM 21600</strain>
    </source>
</reference>
<feature type="transmembrane region" description="Helical" evidence="2">
    <location>
        <begin position="157"/>
        <end position="176"/>
    </location>
</feature>
<evidence type="ECO:0000313" key="4">
    <source>
        <dbReference type="Proteomes" id="UP000759443"/>
    </source>
</evidence>
<feature type="transmembrane region" description="Helical" evidence="2">
    <location>
        <begin position="207"/>
        <end position="230"/>
    </location>
</feature>
<gene>
    <name evidence="3" type="ORF">J2Z17_001700</name>
</gene>
<evidence type="ECO:0000313" key="3">
    <source>
        <dbReference type="EMBL" id="MBP1850266.1"/>
    </source>
</evidence>
<evidence type="ECO:0008006" key="5">
    <source>
        <dbReference type="Google" id="ProtNLM"/>
    </source>
</evidence>
<accession>A0ABS4DX37</accession>
<feature type="transmembrane region" description="Helical" evidence="2">
    <location>
        <begin position="242"/>
        <end position="262"/>
    </location>
</feature>
<sequence length="340" mass="35946">MTSGDYSRGTPDTAPGEAKPHLSRAERRRLEREAQKAPEQALPPSGLAGRLPPALREKAATGGFRLAVGFLLLGFVILGLSQTIPHDYGFLELGWLFPFSVYDLVLAMLGLGVAVGMAASTRRAALIVAVFVVVMLPMLMFFDLIFTAVRESPLGNYLFLIAPGAVVSTGLVLWLPGRVRDHAALFASAFVSFAMSLFIGLDDMGVGIADFASGTLFSSIWLVAAPGFVLRQFAGPWLKIPARIVGSWLVVIAIVVTVSLYVPTVPFAPPPPQLGSDVEQNTMDMAPDGSLPGDVIPQDILPQDVSPDDGMPDEAMPQDPPGDDGGDPSGTSQQGEAPPP</sequence>
<dbReference type="RefSeq" id="WP_209943891.1">
    <property type="nucleotide sequence ID" value="NZ_JAGGJU010000004.1"/>
</dbReference>
<feature type="transmembrane region" description="Helical" evidence="2">
    <location>
        <begin position="183"/>
        <end position="201"/>
    </location>
</feature>
<feature type="region of interest" description="Disordered" evidence="1">
    <location>
        <begin position="273"/>
        <end position="340"/>
    </location>
</feature>
<feature type="transmembrane region" description="Helical" evidence="2">
    <location>
        <begin position="64"/>
        <end position="84"/>
    </location>
</feature>
<evidence type="ECO:0000256" key="1">
    <source>
        <dbReference type="SAM" id="MobiDB-lite"/>
    </source>
</evidence>
<organism evidence="3 4">
    <name type="scientific">Rhizobium halophytocola</name>
    <dbReference type="NCBI Taxonomy" id="735519"/>
    <lineage>
        <taxon>Bacteria</taxon>
        <taxon>Pseudomonadati</taxon>
        <taxon>Pseudomonadota</taxon>
        <taxon>Alphaproteobacteria</taxon>
        <taxon>Hyphomicrobiales</taxon>
        <taxon>Rhizobiaceae</taxon>
        <taxon>Rhizobium/Agrobacterium group</taxon>
        <taxon>Rhizobium</taxon>
    </lineage>
</organism>
<feature type="region of interest" description="Disordered" evidence="1">
    <location>
        <begin position="1"/>
        <end position="50"/>
    </location>
</feature>
<dbReference type="EMBL" id="JAGGJU010000004">
    <property type="protein sequence ID" value="MBP1850266.1"/>
    <property type="molecule type" value="Genomic_DNA"/>
</dbReference>
<feature type="compositionally biased region" description="Basic and acidic residues" evidence="1">
    <location>
        <begin position="18"/>
        <end position="36"/>
    </location>
</feature>
<evidence type="ECO:0000256" key="2">
    <source>
        <dbReference type="SAM" id="Phobius"/>
    </source>
</evidence>
<feature type="transmembrane region" description="Helical" evidence="2">
    <location>
        <begin position="96"/>
        <end position="117"/>
    </location>
</feature>
<keyword evidence="4" id="KW-1185">Reference proteome</keyword>
<proteinExistence type="predicted"/>
<protein>
    <recommendedName>
        <fullName evidence="5">Cell division protein FtsK</fullName>
    </recommendedName>
</protein>
<name>A0ABS4DX37_9HYPH</name>